<dbReference type="PROSITE" id="PS51257">
    <property type="entry name" value="PROKAR_LIPOPROTEIN"/>
    <property type="match status" value="1"/>
</dbReference>
<evidence type="ECO:0000313" key="2">
    <source>
        <dbReference type="EMBL" id="RKK01084.1"/>
    </source>
</evidence>
<dbReference type="RefSeq" id="WP_120641138.1">
    <property type="nucleotide sequence ID" value="NZ_RAQU01000351.1"/>
</dbReference>
<evidence type="ECO:0000256" key="1">
    <source>
        <dbReference type="SAM" id="SignalP"/>
    </source>
</evidence>
<comment type="caution">
    <text evidence="2">The sequence shown here is derived from an EMBL/GenBank/DDBJ whole genome shotgun (WGS) entry which is preliminary data.</text>
</comment>
<organism evidence="2 5">
    <name type="scientific">Teichococcus wenyumeiae</name>
    <dbReference type="NCBI Taxonomy" id="2478470"/>
    <lineage>
        <taxon>Bacteria</taxon>
        <taxon>Pseudomonadati</taxon>
        <taxon>Pseudomonadota</taxon>
        <taxon>Alphaproteobacteria</taxon>
        <taxon>Acetobacterales</taxon>
        <taxon>Roseomonadaceae</taxon>
        <taxon>Roseomonas</taxon>
    </lineage>
</organism>
<dbReference type="Proteomes" id="UP000274097">
    <property type="component" value="Unassembled WGS sequence"/>
</dbReference>
<feature type="signal peptide" evidence="1">
    <location>
        <begin position="1"/>
        <end position="18"/>
    </location>
</feature>
<protein>
    <recommendedName>
        <fullName evidence="6">DUF3035 domain-containing protein</fullName>
    </recommendedName>
</protein>
<sequence>MFKRLPFLPALVVLPLLAACAGTSDPADLYLGGAGDPIRGAALNAPFQFGDLPSQRGQPARVARSVAQLEYLTRRLSEDLARQSDFNGTTLLQLQLGQAEARRAFGIAPRAPSREVEGALRRAARALEGLNPDGARAALSGPNFPEGGAVVLQRLAEPPALPQAAAAAAAVNNDIMNRRFDRSSRRHRRAPIV</sequence>
<dbReference type="AlphaFoldDB" id="A0A3A9JCD5"/>
<name>A0A3A9JCD5_9PROT</name>
<dbReference type="EMBL" id="RAQU01000351">
    <property type="protein sequence ID" value="RKK01084.1"/>
    <property type="molecule type" value="Genomic_DNA"/>
</dbReference>
<dbReference type="InParanoid" id="A0A3A9JCD5"/>
<keyword evidence="4" id="KW-1185">Reference proteome</keyword>
<gene>
    <name evidence="2" type="ORF">D6Z83_26875</name>
    <name evidence="3" type="ORF">EBE87_17730</name>
</gene>
<evidence type="ECO:0000313" key="5">
    <source>
        <dbReference type="Proteomes" id="UP000278036"/>
    </source>
</evidence>
<reference evidence="2 5" key="1">
    <citation type="submission" date="2018-09" db="EMBL/GenBank/DDBJ databases">
        <title>Roseomonas sp. nov., isolated from feces of Tibetan antelopes in the Qinghai-Tibet plateau, China.</title>
        <authorList>
            <person name="Tian Z."/>
        </authorList>
    </citation>
    <scope>NUCLEOTIDE SEQUENCE [LARGE SCALE GENOMIC DNA]</scope>
    <source>
        <strain evidence="3 4">Z23</strain>
        <strain evidence="2 5">Z24</strain>
    </source>
</reference>
<dbReference type="EMBL" id="RFLX01000014">
    <property type="protein sequence ID" value="RMI19996.1"/>
    <property type="molecule type" value="Genomic_DNA"/>
</dbReference>
<dbReference type="Proteomes" id="UP000278036">
    <property type="component" value="Unassembled WGS sequence"/>
</dbReference>
<feature type="chain" id="PRO_5017461933" description="DUF3035 domain-containing protein" evidence="1">
    <location>
        <begin position="19"/>
        <end position="193"/>
    </location>
</feature>
<proteinExistence type="predicted"/>
<accession>A0A3A9JCD5</accession>
<keyword evidence="1" id="KW-0732">Signal</keyword>
<evidence type="ECO:0000313" key="4">
    <source>
        <dbReference type="Proteomes" id="UP000274097"/>
    </source>
</evidence>
<evidence type="ECO:0000313" key="3">
    <source>
        <dbReference type="EMBL" id="RMI19996.1"/>
    </source>
</evidence>
<dbReference type="OrthoDB" id="7375778at2"/>
<evidence type="ECO:0008006" key="6">
    <source>
        <dbReference type="Google" id="ProtNLM"/>
    </source>
</evidence>